<dbReference type="InterPro" id="IPR056594">
    <property type="entry name" value="AT5G49610-like_b-prop"/>
</dbReference>
<dbReference type="Gene3D" id="1.20.1280.50">
    <property type="match status" value="1"/>
</dbReference>
<dbReference type="PaxDb" id="4565-Traes_6AS_E5606A01C.1"/>
<feature type="domain" description="F-box" evidence="1">
    <location>
        <begin position="20"/>
        <end position="58"/>
    </location>
</feature>
<accession>A0A3B6PGW4</accession>
<name>A0A3B6PGW4_WHEAT</name>
<dbReference type="Gramene" id="TraesNOR6B03G03486960.2">
    <property type="protein sequence ID" value="TraesNOR6B03G03486960.2.CDS1"/>
    <property type="gene ID" value="TraesNOR6B03G03486960"/>
</dbReference>
<dbReference type="Gramene" id="TraesCLE_scaffold_066631_01G000100.1">
    <property type="protein sequence ID" value="TraesCLE_scaffold_066631_01G000100.1"/>
    <property type="gene ID" value="TraesCLE_scaffold_066631_01G000100"/>
</dbReference>
<reference evidence="3" key="2">
    <citation type="submission" date="2018-10" db="UniProtKB">
        <authorList>
            <consortium name="EnsemblPlants"/>
        </authorList>
    </citation>
    <scope>IDENTIFICATION</scope>
</reference>
<dbReference type="Proteomes" id="UP000019116">
    <property type="component" value="Chromosome 6B"/>
</dbReference>
<dbReference type="Gramene" id="TraesROB_scaffold_076896_01G000100.1">
    <property type="protein sequence ID" value="TraesROB_scaffold_076896_01G000100.1"/>
    <property type="gene ID" value="TraesROB_scaffold_076896_01G000100"/>
</dbReference>
<dbReference type="PANTHER" id="PTHR32133">
    <property type="entry name" value="OS07G0120400 PROTEIN"/>
    <property type="match status" value="1"/>
</dbReference>
<proteinExistence type="predicted"/>
<dbReference type="Gramene" id="TraesRN6B0100226900.1">
    <property type="protein sequence ID" value="TraesRN6B0100226900.1"/>
    <property type="gene ID" value="TraesRN6B0100226900"/>
</dbReference>
<dbReference type="SUPFAM" id="SSF81383">
    <property type="entry name" value="F-box domain"/>
    <property type="match status" value="1"/>
</dbReference>
<dbReference type="Gramene" id="TraesCS6B03G0233700.1">
    <property type="protein sequence ID" value="TraesCS6B03G0233700.1.CDS1"/>
    <property type="gene ID" value="TraesCS6B03G0233700"/>
</dbReference>
<sequence length="433" mass="48966">MSSFRRPSRSPAAAAPLDDEDLLSEILLRLPPQPSSLPRASLVCKRWCCLVSDPRFLRRFRRHHRRNPPLLGFFFEEVIPARGISFVPTLEPPNRVPVGRFSLQFDDGDRYRLLNCRHGLVLILFGKHNQALVWDPVNGDQHRVAVPPSFYMAAPTRVRGAVLRPAGDIRHFQVVLIGTHKEQHKPGIACVYSSETKEWGNLVSTPLPPENSIYSFRTIVYRGMACVLVGNCLYWLLSERSALILEFDLDMQRLAVIHAPVDIGANSNCHFSVMRAEGGGLGFLFLSDFNAQIWSRKKDCDAAVSWVLRRTVQLDKLLPLKQGMGVVPLILLLLGLAEDNNVLFLMADAGIFMVQLESLQFKRLSKISFWRHLHPFETVYTAGNSTPLHSARTKKNTKKKPGMLLTSFRVKLTISCSVLHQLFLLLLDDLFII</sequence>
<protein>
    <submittedName>
        <fullName evidence="3">Uncharacterized protein</fullName>
    </submittedName>
</protein>
<evidence type="ECO:0000259" key="2">
    <source>
        <dbReference type="Pfam" id="PF23635"/>
    </source>
</evidence>
<dbReference type="EnsemblPlants" id="TraesCS6B02G099000.1">
    <property type="protein sequence ID" value="TraesCS6B02G099000.1.cds1"/>
    <property type="gene ID" value="TraesCS6B02G099000"/>
</dbReference>
<evidence type="ECO:0000259" key="1">
    <source>
        <dbReference type="Pfam" id="PF00646"/>
    </source>
</evidence>
<dbReference type="PANTHER" id="PTHR32133:SF380">
    <property type="entry name" value="OS10G0137700 PROTEIN"/>
    <property type="match status" value="1"/>
</dbReference>
<dbReference type="Pfam" id="PF00646">
    <property type="entry name" value="F-box"/>
    <property type="match status" value="1"/>
</dbReference>
<evidence type="ECO:0000313" key="3">
    <source>
        <dbReference type="EnsemblPlants" id="TraesCS6B02G099000.1.cds1"/>
    </source>
</evidence>
<dbReference type="Pfam" id="PF23635">
    <property type="entry name" value="Beta-prop_AT5G49610-like"/>
    <property type="match status" value="1"/>
</dbReference>
<dbReference type="STRING" id="4565.A0A3B6PGW4"/>
<dbReference type="Gramene" id="TraesCAD_scaffold_088959_01G000100.1">
    <property type="protein sequence ID" value="TraesCAD_scaffold_088959_01G000100.1"/>
    <property type="gene ID" value="TraesCAD_scaffold_088959_01G000100"/>
</dbReference>
<keyword evidence="4" id="KW-1185">Reference proteome</keyword>
<dbReference type="Gramene" id="TraesCS6B02G099000.1">
    <property type="protein sequence ID" value="TraesCS6B02G099000.1.cds1"/>
    <property type="gene ID" value="TraesCS6B02G099000"/>
</dbReference>
<dbReference type="AlphaFoldDB" id="A0A3B6PGW4"/>
<dbReference type="InterPro" id="IPR036047">
    <property type="entry name" value="F-box-like_dom_sf"/>
</dbReference>
<dbReference type="Gramene" id="TraesNOR6B03G03486960.1">
    <property type="protein sequence ID" value="TraesNOR6B03G03486960.1.CDS1"/>
    <property type="gene ID" value="TraesNOR6B03G03486960"/>
</dbReference>
<reference evidence="3" key="1">
    <citation type="submission" date="2018-08" db="EMBL/GenBank/DDBJ databases">
        <authorList>
            <person name="Rossello M."/>
        </authorList>
    </citation>
    <scope>NUCLEOTIDE SEQUENCE [LARGE SCALE GENOMIC DNA]</scope>
    <source>
        <strain evidence="3">cv. Chinese Spring</strain>
    </source>
</reference>
<dbReference type="Gramene" id="TraesJAG6B03G03444520.1">
    <property type="protein sequence ID" value="TraesJAG6B03G03444520.1.CDS1"/>
    <property type="gene ID" value="TraesJAG6B03G03444520"/>
</dbReference>
<organism evidence="3">
    <name type="scientific">Triticum aestivum</name>
    <name type="common">Wheat</name>
    <dbReference type="NCBI Taxonomy" id="4565"/>
    <lineage>
        <taxon>Eukaryota</taxon>
        <taxon>Viridiplantae</taxon>
        <taxon>Streptophyta</taxon>
        <taxon>Embryophyta</taxon>
        <taxon>Tracheophyta</taxon>
        <taxon>Spermatophyta</taxon>
        <taxon>Magnoliopsida</taxon>
        <taxon>Liliopsida</taxon>
        <taxon>Poales</taxon>
        <taxon>Poaceae</taxon>
        <taxon>BOP clade</taxon>
        <taxon>Pooideae</taxon>
        <taxon>Triticodae</taxon>
        <taxon>Triticeae</taxon>
        <taxon>Triticinae</taxon>
        <taxon>Triticum</taxon>
    </lineage>
</organism>
<dbReference type="Gramene" id="TraesARI6B03G03412020.1">
    <property type="protein sequence ID" value="TraesARI6B03G03412020.1.CDS1"/>
    <property type="gene ID" value="TraesARI6B03G03412020"/>
</dbReference>
<dbReference type="OMA" id="DYVCEYY"/>
<feature type="domain" description="F-box protein AT5G49610-like beta-propeller" evidence="2">
    <location>
        <begin position="113"/>
        <end position="376"/>
    </location>
</feature>
<evidence type="ECO:0000313" key="4">
    <source>
        <dbReference type="Proteomes" id="UP000019116"/>
    </source>
</evidence>
<dbReference type="InterPro" id="IPR001810">
    <property type="entry name" value="F-box_dom"/>
</dbReference>